<dbReference type="InterPro" id="IPR016181">
    <property type="entry name" value="Acyl_CoA_acyltransferase"/>
</dbReference>
<dbReference type="EMBL" id="AZGK01000011">
    <property type="protein sequence ID" value="KRM46003.1"/>
    <property type="molecule type" value="Genomic_DNA"/>
</dbReference>
<dbReference type="Gene3D" id="3.40.630.30">
    <property type="match status" value="1"/>
</dbReference>
<sequence>MPHLNPNQQMFESFFTKGIEFMKSFEKFHPVLTSHLTLDWLTQTPVKLVDDLYSKKTITTIKAEKMPNEILDTVKNINHIMQRVMNGQELTWGMTDSNSNQFVGIISLVGFEPPVDTGSIEFIVDQAHERYIPEVVERTIQFSKDHFTFQQLSVTVSQPTSQLTEQLQSIGFKKTTESALIIQLN</sequence>
<evidence type="ECO:0000313" key="2">
    <source>
        <dbReference type="Proteomes" id="UP000051957"/>
    </source>
</evidence>
<name>A0A0R1Z4R7_9LACO</name>
<protein>
    <recommendedName>
        <fullName evidence="3">N-acetyltransferase domain-containing protein</fullName>
    </recommendedName>
</protein>
<evidence type="ECO:0000313" key="1">
    <source>
        <dbReference type="EMBL" id="KRM46003.1"/>
    </source>
</evidence>
<accession>A0A0R1Z4R7</accession>
<dbReference type="SUPFAM" id="SSF55729">
    <property type="entry name" value="Acyl-CoA N-acyltransferases (Nat)"/>
    <property type="match status" value="1"/>
</dbReference>
<reference evidence="1 2" key="1">
    <citation type="journal article" date="2015" name="Genome Announc.">
        <title>Expanding the biotechnology potential of lactobacilli through comparative genomics of 213 strains and associated genera.</title>
        <authorList>
            <person name="Sun Z."/>
            <person name="Harris H.M."/>
            <person name="McCann A."/>
            <person name="Guo C."/>
            <person name="Argimon S."/>
            <person name="Zhang W."/>
            <person name="Yang X."/>
            <person name="Jeffery I.B."/>
            <person name="Cooney J.C."/>
            <person name="Kagawa T.F."/>
            <person name="Liu W."/>
            <person name="Song Y."/>
            <person name="Salvetti E."/>
            <person name="Wrobel A."/>
            <person name="Rasinkangas P."/>
            <person name="Parkhill J."/>
            <person name="Rea M.C."/>
            <person name="O'Sullivan O."/>
            <person name="Ritari J."/>
            <person name="Douillard F.P."/>
            <person name="Paul Ross R."/>
            <person name="Yang R."/>
            <person name="Briner A.E."/>
            <person name="Felis G.E."/>
            <person name="de Vos W.M."/>
            <person name="Barrangou R."/>
            <person name="Klaenhammer T.R."/>
            <person name="Caufield P.W."/>
            <person name="Cui Y."/>
            <person name="Zhang H."/>
            <person name="O'Toole P.W."/>
        </authorList>
    </citation>
    <scope>NUCLEOTIDE SEQUENCE [LARGE SCALE GENOMIC DNA]</scope>
    <source>
        <strain evidence="1 2">DSM 5707</strain>
    </source>
</reference>
<proteinExistence type="predicted"/>
<dbReference type="AlphaFoldDB" id="A0A0R1Z4R7"/>
<gene>
    <name evidence="1" type="ORF">FC51_GL000581</name>
</gene>
<evidence type="ECO:0008006" key="3">
    <source>
        <dbReference type="Google" id="ProtNLM"/>
    </source>
</evidence>
<dbReference type="Proteomes" id="UP000051957">
    <property type="component" value="Unassembled WGS sequence"/>
</dbReference>
<dbReference type="PATRIC" id="fig|1423784.4.peg.576"/>
<organism evidence="1 2">
    <name type="scientific">Lentilactobacillus parabuchneri DSM 5707 = NBRC 107865</name>
    <dbReference type="NCBI Taxonomy" id="1423784"/>
    <lineage>
        <taxon>Bacteria</taxon>
        <taxon>Bacillati</taxon>
        <taxon>Bacillota</taxon>
        <taxon>Bacilli</taxon>
        <taxon>Lactobacillales</taxon>
        <taxon>Lactobacillaceae</taxon>
        <taxon>Lentilactobacillus</taxon>
    </lineage>
</organism>
<comment type="caution">
    <text evidence="1">The sequence shown here is derived from an EMBL/GenBank/DDBJ whole genome shotgun (WGS) entry which is preliminary data.</text>
</comment>